<dbReference type="PROSITE" id="PS00464">
    <property type="entry name" value="RIBOSOMAL_L22"/>
    <property type="match status" value="1"/>
</dbReference>
<evidence type="ECO:0000256" key="5">
    <source>
        <dbReference type="SAM" id="MobiDB-lite"/>
    </source>
</evidence>
<dbReference type="GO" id="GO:0003735">
    <property type="term" value="F:structural constituent of ribosome"/>
    <property type="evidence" value="ECO:0007669"/>
    <property type="project" value="InterPro"/>
</dbReference>
<comment type="caution">
    <text evidence="6">The sequence shown here is derived from an EMBL/GenBank/DDBJ whole genome shotgun (WGS) entry which is preliminary data.</text>
</comment>
<dbReference type="InterPro" id="IPR005721">
    <property type="entry name" value="Ribosomal_uL22_euk/arc"/>
</dbReference>
<sequence>MLKAQPKPTFIILTNPSYLLSFRFIVVPPKNTTFSPATPLTTSSAAMVKYSKEPENPTKSCKARGSDLRCHFKNTRETAHAIRKLPLIKAKRYLEDVLAHKQAIPFTRFCRGVGRTAQAKNRHSNGQGRWPAKSAKFILDLLKNAESNAEVKGLDVDALHISHIQVNQAQKQRRRTYRAHGRINPYMSSPCHIELTLSEKEEPVKKEPETQLAPRTKKNQA</sequence>
<comment type="similarity">
    <text evidence="1 4">Belongs to the universal ribosomal protein uL22 family.</text>
</comment>
<evidence type="ECO:0008006" key="8">
    <source>
        <dbReference type="Google" id="ProtNLM"/>
    </source>
</evidence>
<accession>A0AAD8KL81</accession>
<organism evidence="6 7">
    <name type="scientific">Tagetes erecta</name>
    <name type="common">African marigold</name>
    <dbReference type="NCBI Taxonomy" id="13708"/>
    <lineage>
        <taxon>Eukaryota</taxon>
        <taxon>Viridiplantae</taxon>
        <taxon>Streptophyta</taxon>
        <taxon>Embryophyta</taxon>
        <taxon>Tracheophyta</taxon>
        <taxon>Spermatophyta</taxon>
        <taxon>Magnoliopsida</taxon>
        <taxon>eudicotyledons</taxon>
        <taxon>Gunneridae</taxon>
        <taxon>Pentapetalae</taxon>
        <taxon>asterids</taxon>
        <taxon>campanulids</taxon>
        <taxon>Asterales</taxon>
        <taxon>Asteraceae</taxon>
        <taxon>Asteroideae</taxon>
        <taxon>Heliantheae alliance</taxon>
        <taxon>Tageteae</taxon>
        <taxon>Tagetes</taxon>
    </lineage>
</organism>
<dbReference type="Gene3D" id="3.90.470.10">
    <property type="entry name" value="Ribosomal protein L22/L17"/>
    <property type="match status" value="1"/>
</dbReference>
<evidence type="ECO:0000256" key="4">
    <source>
        <dbReference type="RuleBase" id="RU004005"/>
    </source>
</evidence>
<dbReference type="Proteomes" id="UP001229421">
    <property type="component" value="Unassembled WGS sequence"/>
</dbReference>
<protein>
    <recommendedName>
        <fullName evidence="8">60S ribosomal protein L17</fullName>
    </recommendedName>
</protein>
<dbReference type="InterPro" id="IPR036394">
    <property type="entry name" value="Ribosomal_uL22_sf"/>
</dbReference>
<dbReference type="SUPFAM" id="SSF54843">
    <property type="entry name" value="Ribosomal protein L22"/>
    <property type="match status" value="1"/>
</dbReference>
<evidence type="ECO:0000256" key="1">
    <source>
        <dbReference type="ARBA" id="ARBA00009451"/>
    </source>
</evidence>
<dbReference type="InterPro" id="IPR018260">
    <property type="entry name" value="Ribosomal_uL22_CS"/>
</dbReference>
<dbReference type="GO" id="GO:0002181">
    <property type="term" value="P:cytoplasmic translation"/>
    <property type="evidence" value="ECO:0007669"/>
    <property type="project" value="TreeGrafter"/>
</dbReference>
<dbReference type="GO" id="GO:0022625">
    <property type="term" value="C:cytosolic large ribosomal subunit"/>
    <property type="evidence" value="ECO:0007669"/>
    <property type="project" value="TreeGrafter"/>
</dbReference>
<dbReference type="FunFam" id="3.90.470.10:FF:000005">
    <property type="entry name" value="60S ribosomal protein L17"/>
    <property type="match status" value="1"/>
</dbReference>
<dbReference type="NCBIfam" id="TIGR01038">
    <property type="entry name" value="uL22_arch_euk"/>
    <property type="match status" value="1"/>
</dbReference>
<evidence type="ECO:0000313" key="7">
    <source>
        <dbReference type="Proteomes" id="UP001229421"/>
    </source>
</evidence>
<dbReference type="InterPro" id="IPR001063">
    <property type="entry name" value="Ribosomal_uL22"/>
</dbReference>
<dbReference type="AlphaFoldDB" id="A0AAD8KL81"/>
<evidence type="ECO:0000313" key="6">
    <source>
        <dbReference type="EMBL" id="KAK1422382.1"/>
    </source>
</evidence>
<reference evidence="6" key="1">
    <citation type="journal article" date="2023" name="bioRxiv">
        <title>Improved chromosome-level genome assembly for marigold (Tagetes erecta).</title>
        <authorList>
            <person name="Jiang F."/>
            <person name="Yuan L."/>
            <person name="Wang S."/>
            <person name="Wang H."/>
            <person name="Xu D."/>
            <person name="Wang A."/>
            <person name="Fan W."/>
        </authorList>
    </citation>
    <scope>NUCLEOTIDE SEQUENCE</scope>
    <source>
        <strain evidence="6">WSJ</strain>
        <tissue evidence="6">Leaf</tissue>
    </source>
</reference>
<name>A0AAD8KL81_TARER</name>
<dbReference type="PANTHER" id="PTHR11593:SF31">
    <property type="entry name" value="RIBOSOMAL PROTEIN L22_L17-RELATED"/>
    <property type="match status" value="1"/>
</dbReference>
<feature type="region of interest" description="Disordered" evidence="5">
    <location>
        <begin position="197"/>
        <end position="221"/>
    </location>
</feature>
<proteinExistence type="inferred from homology"/>
<keyword evidence="3 4" id="KW-0687">Ribonucleoprotein</keyword>
<gene>
    <name evidence="6" type="ORF">QVD17_25468</name>
</gene>
<evidence type="ECO:0000256" key="3">
    <source>
        <dbReference type="ARBA" id="ARBA00023274"/>
    </source>
</evidence>
<dbReference type="CDD" id="cd00336">
    <property type="entry name" value="Ribosomal_L22"/>
    <property type="match status" value="1"/>
</dbReference>
<feature type="compositionally biased region" description="Basic and acidic residues" evidence="5">
    <location>
        <begin position="197"/>
        <end position="209"/>
    </location>
</feature>
<dbReference type="Pfam" id="PF00237">
    <property type="entry name" value="Ribosomal_L22"/>
    <property type="match status" value="1"/>
</dbReference>
<dbReference type="EMBL" id="JAUHHV010000006">
    <property type="protein sequence ID" value="KAK1422382.1"/>
    <property type="molecule type" value="Genomic_DNA"/>
</dbReference>
<keyword evidence="7" id="KW-1185">Reference proteome</keyword>
<evidence type="ECO:0000256" key="2">
    <source>
        <dbReference type="ARBA" id="ARBA00022980"/>
    </source>
</evidence>
<keyword evidence="2 4" id="KW-0689">Ribosomal protein</keyword>
<dbReference type="PANTHER" id="PTHR11593">
    <property type="entry name" value="60S RIBOSOMAL PROTEIN L17"/>
    <property type="match status" value="1"/>
</dbReference>